<gene>
    <name evidence="1" type="ORF">PHYBLDRAFT_141211</name>
</gene>
<evidence type="ECO:0000313" key="2">
    <source>
        <dbReference type="Proteomes" id="UP000077315"/>
    </source>
</evidence>
<dbReference type="VEuPathDB" id="FungiDB:PHYBLDRAFT_141211"/>
<dbReference type="Proteomes" id="UP000077315">
    <property type="component" value="Unassembled WGS sequence"/>
</dbReference>
<reference evidence="2" key="1">
    <citation type="submission" date="2015-06" db="EMBL/GenBank/DDBJ databases">
        <title>Expansion of signal transduction pathways in fungi by whole-genome duplication.</title>
        <authorList>
            <consortium name="DOE Joint Genome Institute"/>
            <person name="Corrochano L.M."/>
            <person name="Kuo A."/>
            <person name="Marcet-Houben M."/>
            <person name="Polaino S."/>
            <person name="Salamov A."/>
            <person name="Villalobos J.M."/>
            <person name="Alvarez M.I."/>
            <person name="Avalos J."/>
            <person name="Benito E.P."/>
            <person name="Benoit I."/>
            <person name="Burger G."/>
            <person name="Camino L.P."/>
            <person name="Canovas D."/>
            <person name="Cerda-Olmedo E."/>
            <person name="Cheng J.-F."/>
            <person name="Dominguez A."/>
            <person name="Elias M."/>
            <person name="Eslava A.P."/>
            <person name="Glaser F."/>
            <person name="Grimwood J."/>
            <person name="Gutierrez G."/>
            <person name="Heitman J."/>
            <person name="Henrissat B."/>
            <person name="Iturriaga E.A."/>
            <person name="Lang B.F."/>
            <person name="Lavin J.L."/>
            <person name="Lee S."/>
            <person name="Li W."/>
            <person name="Lindquist E."/>
            <person name="Lopez-Garcia S."/>
            <person name="Luque E.M."/>
            <person name="Marcos A.T."/>
            <person name="Martin J."/>
            <person name="McCluskey K."/>
            <person name="Medina H.R."/>
            <person name="Miralles-Duran A."/>
            <person name="Miyazaki A."/>
            <person name="Munoz-Torres E."/>
            <person name="Oguiza J.A."/>
            <person name="Ohm R."/>
            <person name="Olmedo M."/>
            <person name="Orejas M."/>
            <person name="Ortiz-Castellanos L."/>
            <person name="Pisabarro A.G."/>
            <person name="Rodriguez-Romero J."/>
            <person name="Ruiz-Herrera J."/>
            <person name="Ruiz-Vazquez R."/>
            <person name="Sanz C."/>
            <person name="Schackwitz W."/>
            <person name="Schmutz J."/>
            <person name="Shahriari M."/>
            <person name="Shelest E."/>
            <person name="Silva-Franco F."/>
            <person name="Soanes D."/>
            <person name="Syed K."/>
            <person name="Tagua V.G."/>
            <person name="Talbot N.J."/>
            <person name="Thon M."/>
            <person name="De vries R.P."/>
            <person name="Wiebenga A."/>
            <person name="Yadav J.S."/>
            <person name="Braun E.L."/>
            <person name="Baker S."/>
            <person name="Garre V."/>
            <person name="Horwitz B."/>
            <person name="Torres-Martinez S."/>
            <person name="Idnurm A."/>
            <person name="Herrera-Estrella A."/>
            <person name="Gabaldon T."/>
            <person name="Grigoriev I.V."/>
        </authorList>
    </citation>
    <scope>NUCLEOTIDE SEQUENCE [LARGE SCALE GENOMIC DNA]</scope>
    <source>
        <strain evidence="2">NRRL 1555(-)</strain>
    </source>
</reference>
<dbReference type="EMBL" id="KV440974">
    <property type="protein sequence ID" value="OAD77325.1"/>
    <property type="molecule type" value="Genomic_DNA"/>
</dbReference>
<name>A0A162XYI8_PHYB8</name>
<sequence length="179" mass="19614">MQFPRQFPLFAQSSGSPRASTILPAPINCLMLVPSTLLSSHDNFAPSGLLPSLTGLGMSGFAGCTISFRAEHFCVHRDARTFSSRLPVEICCVDRNLVGILRHRPSALCPLKRFPILRLPPTLNPAIPASSVFGLTILAIWDHHWSFHFNSVPFLPSAVLYTACKSISRLCSELELDSP</sequence>
<keyword evidence="2" id="KW-1185">Reference proteome</keyword>
<dbReference type="InParanoid" id="A0A162XYI8"/>
<accession>A0A162XYI8</accession>
<proteinExistence type="predicted"/>
<dbReference type="RefSeq" id="XP_018295365.1">
    <property type="nucleotide sequence ID" value="XM_018430549.1"/>
</dbReference>
<protein>
    <submittedName>
        <fullName evidence="1">Uncharacterized protein</fullName>
    </submittedName>
</protein>
<dbReference type="AlphaFoldDB" id="A0A162XYI8"/>
<dbReference type="GeneID" id="28991455"/>
<evidence type="ECO:0000313" key="1">
    <source>
        <dbReference type="EMBL" id="OAD77325.1"/>
    </source>
</evidence>
<organism evidence="1 2">
    <name type="scientific">Phycomyces blakesleeanus (strain ATCC 8743b / DSM 1359 / FGSC 10004 / NBRC 33097 / NRRL 1555)</name>
    <dbReference type="NCBI Taxonomy" id="763407"/>
    <lineage>
        <taxon>Eukaryota</taxon>
        <taxon>Fungi</taxon>
        <taxon>Fungi incertae sedis</taxon>
        <taxon>Mucoromycota</taxon>
        <taxon>Mucoromycotina</taxon>
        <taxon>Mucoromycetes</taxon>
        <taxon>Mucorales</taxon>
        <taxon>Phycomycetaceae</taxon>
        <taxon>Phycomyces</taxon>
    </lineage>
</organism>